<dbReference type="GO" id="GO:0005737">
    <property type="term" value="C:cytoplasm"/>
    <property type="evidence" value="ECO:0007669"/>
    <property type="project" value="TreeGrafter"/>
</dbReference>
<dbReference type="SUPFAM" id="SSF51391">
    <property type="entry name" value="Thiamin phosphate synthase"/>
    <property type="match status" value="1"/>
</dbReference>
<feature type="binding site" evidence="10">
    <location>
        <position position="160"/>
    </location>
    <ligand>
        <name>2-[(2R,5Z)-2-carboxy-4-methylthiazol-5(2H)-ylidene]ethyl phosphate</name>
        <dbReference type="ChEBI" id="CHEBI:62899"/>
    </ligand>
</feature>
<keyword evidence="4 10" id="KW-0479">Metal-binding</keyword>
<evidence type="ECO:0000256" key="6">
    <source>
        <dbReference type="ARBA" id="ARBA00022977"/>
    </source>
</evidence>
<dbReference type="Pfam" id="PF02581">
    <property type="entry name" value="TMP-TENI"/>
    <property type="match status" value="1"/>
</dbReference>
<keyword evidence="3 10" id="KW-0808">Transferase</keyword>
<comment type="function">
    <text evidence="1 10">Condenses 4-methyl-5-(beta-hydroxyethyl)thiazole monophosphate (THZ-P) and 2-methyl-4-amino-5-hydroxymethyl pyrimidine pyrophosphate (HMP-PP) to form thiamine monophosphate (TMP).</text>
</comment>
<keyword evidence="5 10" id="KW-0460">Magnesium</keyword>
<evidence type="ECO:0000256" key="2">
    <source>
        <dbReference type="ARBA" id="ARBA00005165"/>
    </source>
</evidence>
<dbReference type="HAMAP" id="MF_00097">
    <property type="entry name" value="TMP_synthase"/>
    <property type="match status" value="1"/>
</dbReference>
<evidence type="ECO:0000259" key="13">
    <source>
        <dbReference type="Pfam" id="PF02581"/>
    </source>
</evidence>
<dbReference type="GO" id="GO:0009229">
    <property type="term" value="P:thiamine diphosphate biosynthetic process"/>
    <property type="evidence" value="ECO:0007669"/>
    <property type="project" value="UniProtKB-UniRule"/>
</dbReference>
<feature type="binding site" evidence="10">
    <location>
        <position position="65"/>
    </location>
    <ligand>
        <name>Mg(2+)</name>
        <dbReference type="ChEBI" id="CHEBI:18420"/>
    </ligand>
</feature>
<name>A0A2J0LGJ7_9BACT</name>
<comment type="catalytic activity">
    <reaction evidence="9 10 11">
        <text>2-[(2R,5Z)-2-carboxy-4-methylthiazol-5(2H)-ylidene]ethyl phosphate + 4-amino-2-methyl-5-(diphosphooxymethyl)pyrimidine + 2 H(+) = thiamine phosphate + CO2 + diphosphate</text>
        <dbReference type="Rhea" id="RHEA:47844"/>
        <dbReference type="ChEBI" id="CHEBI:15378"/>
        <dbReference type="ChEBI" id="CHEBI:16526"/>
        <dbReference type="ChEBI" id="CHEBI:33019"/>
        <dbReference type="ChEBI" id="CHEBI:37575"/>
        <dbReference type="ChEBI" id="CHEBI:57841"/>
        <dbReference type="ChEBI" id="CHEBI:62899"/>
        <dbReference type="EC" id="2.5.1.3"/>
    </reaction>
</comment>
<organism evidence="14 15">
    <name type="scientific">Candidatus Taenaricola geysiri</name>
    <dbReference type="NCBI Taxonomy" id="1974752"/>
    <lineage>
        <taxon>Bacteria</taxon>
        <taxon>Pseudomonadati</taxon>
        <taxon>Candidatus Omnitrophota</taxon>
        <taxon>Candidatus Taenaricola</taxon>
    </lineage>
</organism>
<proteinExistence type="inferred from homology"/>
<feature type="binding site" evidence="10">
    <location>
        <begin position="180"/>
        <end position="181"/>
    </location>
    <ligand>
        <name>2-[(2R,5Z)-2-carboxy-4-methylthiazol-5(2H)-ylidene]ethyl phosphate</name>
        <dbReference type="ChEBI" id="CHEBI:62899"/>
    </ligand>
</feature>
<evidence type="ECO:0000256" key="8">
    <source>
        <dbReference type="ARBA" id="ARBA00047851"/>
    </source>
</evidence>
<accession>A0A2J0LGJ7</accession>
<evidence type="ECO:0000313" key="15">
    <source>
        <dbReference type="Proteomes" id="UP000231267"/>
    </source>
</evidence>
<feature type="binding site" evidence="10">
    <location>
        <position position="103"/>
    </location>
    <ligand>
        <name>4-amino-2-methyl-5-(diphosphooxymethyl)pyrimidine</name>
        <dbReference type="ChEBI" id="CHEBI:57841"/>
    </ligand>
</feature>
<dbReference type="AlphaFoldDB" id="A0A2J0LGJ7"/>
<evidence type="ECO:0000313" key="14">
    <source>
        <dbReference type="EMBL" id="PIW65994.1"/>
    </source>
</evidence>
<dbReference type="InterPro" id="IPR022998">
    <property type="entry name" value="ThiamineP_synth_TenI"/>
</dbReference>
<dbReference type="EC" id="2.5.1.3" evidence="10"/>
<feature type="binding site" evidence="10">
    <location>
        <begin position="129"/>
        <end position="131"/>
    </location>
    <ligand>
        <name>2-[(2R,5Z)-2-carboxy-4-methylthiazol-5(2H)-ylidene]ethyl phosphate</name>
        <dbReference type="ChEBI" id="CHEBI:62899"/>
    </ligand>
</feature>
<dbReference type="GO" id="GO:0000287">
    <property type="term" value="F:magnesium ion binding"/>
    <property type="evidence" value="ECO:0007669"/>
    <property type="project" value="UniProtKB-UniRule"/>
</dbReference>
<evidence type="ECO:0000256" key="4">
    <source>
        <dbReference type="ARBA" id="ARBA00022723"/>
    </source>
</evidence>
<evidence type="ECO:0000256" key="11">
    <source>
        <dbReference type="RuleBase" id="RU003826"/>
    </source>
</evidence>
<feature type="binding site" evidence="10">
    <location>
        <position position="132"/>
    </location>
    <ligand>
        <name>4-amino-2-methyl-5-(diphosphooxymethyl)pyrimidine</name>
        <dbReference type="ChEBI" id="CHEBI:57841"/>
    </ligand>
</feature>
<comment type="cofactor">
    <cofactor evidence="10">
        <name>Mg(2+)</name>
        <dbReference type="ChEBI" id="CHEBI:18420"/>
    </cofactor>
    <text evidence="10">Binds 1 Mg(2+) ion per subunit.</text>
</comment>
<sequence>MIKGYYFITDSGISRKGNVSDVKNAVRAGVKVIQYRNKNIDSGVLYREALKLRKIVKKAVFLINDRADIALAVGADGVHIGQSDLPYEKARKILGKNKIIGVTAHNVKEAMAAERAGADYLGVSPVFATRTKKDAGFAAGIDIIKKIKKRVKIPVVAIGGINLSNAKSVVDAGADSLCAISAVVTRKDVKREIEKFQALFKERF</sequence>
<evidence type="ECO:0000256" key="12">
    <source>
        <dbReference type="RuleBase" id="RU004253"/>
    </source>
</evidence>
<reference evidence="14 15" key="1">
    <citation type="submission" date="2017-09" db="EMBL/GenBank/DDBJ databases">
        <title>Depth-based differentiation of microbial function through sediment-hosted aquifers and enrichment of novel symbionts in the deep terrestrial subsurface.</title>
        <authorList>
            <person name="Probst A.J."/>
            <person name="Ladd B."/>
            <person name="Jarett J.K."/>
            <person name="Geller-Mcgrath D.E."/>
            <person name="Sieber C.M."/>
            <person name="Emerson J.B."/>
            <person name="Anantharaman K."/>
            <person name="Thomas B.C."/>
            <person name="Malmstrom R."/>
            <person name="Stieglmeier M."/>
            <person name="Klingl A."/>
            <person name="Woyke T."/>
            <person name="Ryan C.M."/>
            <person name="Banfield J.F."/>
        </authorList>
    </citation>
    <scope>NUCLEOTIDE SEQUENCE [LARGE SCALE GENOMIC DNA]</scope>
    <source>
        <strain evidence="14">CG12_big_fil_rev_8_21_14_0_65_43_15</strain>
    </source>
</reference>
<dbReference type="Gene3D" id="3.20.20.70">
    <property type="entry name" value="Aldolase class I"/>
    <property type="match status" value="1"/>
</dbReference>
<dbReference type="PANTHER" id="PTHR20857:SF23">
    <property type="entry name" value="THIAMINE BIOSYNTHETIC BIFUNCTIONAL ENZYME"/>
    <property type="match status" value="1"/>
</dbReference>
<evidence type="ECO:0000256" key="1">
    <source>
        <dbReference type="ARBA" id="ARBA00003814"/>
    </source>
</evidence>
<evidence type="ECO:0000256" key="7">
    <source>
        <dbReference type="ARBA" id="ARBA00047334"/>
    </source>
</evidence>
<feature type="binding site" evidence="10">
    <location>
        <position position="64"/>
    </location>
    <ligand>
        <name>4-amino-2-methyl-5-(diphosphooxymethyl)pyrimidine</name>
        <dbReference type="ChEBI" id="CHEBI:57841"/>
    </ligand>
</feature>
<feature type="binding site" evidence="10">
    <location>
        <position position="84"/>
    </location>
    <ligand>
        <name>Mg(2+)</name>
        <dbReference type="ChEBI" id="CHEBI:18420"/>
    </ligand>
</feature>
<comment type="pathway">
    <text evidence="2 10 12">Cofactor biosynthesis; thiamine diphosphate biosynthesis; thiamine phosphate from 4-amino-2-methyl-5-diphosphomethylpyrimidine and 4-methyl-5-(2-phosphoethyl)-thiazole: step 1/1.</text>
</comment>
<comment type="catalytic activity">
    <reaction evidence="8 10 11">
        <text>2-(2-carboxy-4-methylthiazol-5-yl)ethyl phosphate + 4-amino-2-methyl-5-(diphosphooxymethyl)pyrimidine + 2 H(+) = thiamine phosphate + CO2 + diphosphate</text>
        <dbReference type="Rhea" id="RHEA:47848"/>
        <dbReference type="ChEBI" id="CHEBI:15378"/>
        <dbReference type="ChEBI" id="CHEBI:16526"/>
        <dbReference type="ChEBI" id="CHEBI:33019"/>
        <dbReference type="ChEBI" id="CHEBI:37575"/>
        <dbReference type="ChEBI" id="CHEBI:57841"/>
        <dbReference type="ChEBI" id="CHEBI:62890"/>
        <dbReference type="EC" id="2.5.1.3"/>
    </reaction>
</comment>
<comment type="catalytic activity">
    <reaction evidence="7 10 11">
        <text>4-methyl-5-(2-phosphooxyethyl)-thiazole + 4-amino-2-methyl-5-(diphosphooxymethyl)pyrimidine + H(+) = thiamine phosphate + diphosphate</text>
        <dbReference type="Rhea" id="RHEA:22328"/>
        <dbReference type="ChEBI" id="CHEBI:15378"/>
        <dbReference type="ChEBI" id="CHEBI:33019"/>
        <dbReference type="ChEBI" id="CHEBI:37575"/>
        <dbReference type="ChEBI" id="CHEBI:57841"/>
        <dbReference type="ChEBI" id="CHEBI:58296"/>
        <dbReference type="EC" id="2.5.1.3"/>
    </reaction>
</comment>
<comment type="caution">
    <text evidence="14">The sequence shown here is derived from an EMBL/GenBank/DDBJ whole genome shotgun (WGS) entry which is preliminary data.</text>
</comment>
<evidence type="ECO:0000256" key="5">
    <source>
        <dbReference type="ARBA" id="ARBA00022842"/>
    </source>
</evidence>
<dbReference type="InterPro" id="IPR034291">
    <property type="entry name" value="TMP_synthase"/>
</dbReference>
<dbReference type="PANTHER" id="PTHR20857">
    <property type="entry name" value="THIAMINE-PHOSPHATE PYROPHOSPHORYLASE"/>
    <property type="match status" value="1"/>
</dbReference>
<evidence type="ECO:0000256" key="9">
    <source>
        <dbReference type="ARBA" id="ARBA00047883"/>
    </source>
</evidence>
<evidence type="ECO:0000256" key="3">
    <source>
        <dbReference type="ARBA" id="ARBA00022679"/>
    </source>
</evidence>
<dbReference type="NCBIfam" id="TIGR00693">
    <property type="entry name" value="thiE"/>
    <property type="match status" value="1"/>
</dbReference>
<feature type="binding site" evidence="10">
    <location>
        <begin position="34"/>
        <end position="38"/>
    </location>
    <ligand>
        <name>4-amino-2-methyl-5-(diphosphooxymethyl)pyrimidine</name>
        <dbReference type="ChEBI" id="CHEBI:57841"/>
    </ligand>
</feature>
<dbReference type="Proteomes" id="UP000231267">
    <property type="component" value="Unassembled WGS sequence"/>
</dbReference>
<feature type="domain" description="Thiamine phosphate synthase/TenI" evidence="13">
    <location>
        <begin position="6"/>
        <end position="183"/>
    </location>
</feature>
<dbReference type="CDD" id="cd00564">
    <property type="entry name" value="TMP_TenI"/>
    <property type="match status" value="1"/>
</dbReference>
<keyword evidence="6 10" id="KW-0784">Thiamine biosynthesis</keyword>
<dbReference type="InterPro" id="IPR036206">
    <property type="entry name" value="ThiamineP_synth_sf"/>
</dbReference>
<dbReference type="EMBL" id="PFGP01000125">
    <property type="protein sequence ID" value="PIW65994.1"/>
    <property type="molecule type" value="Genomic_DNA"/>
</dbReference>
<dbReference type="InterPro" id="IPR013785">
    <property type="entry name" value="Aldolase_TIM"/>
</dbReference>
<gene>
    <name evidence="10 14" type="primary">thiE</name>
    <name evidence="14" type="ORF">COW11_05550</name>
</gene>
<dbReference type="UniPathway" id="UPA00060">
    <property type="reaction ID" value="UER00141"/>
</dbReference>
<evidence type="ECO:0000256" key="10">
    <source>
        <dbReference type="HAMAP-Rule" id="MF_00097"/>
    </source>
</evidence>
<dbReference type="FunFam" id="3.20.20.70:FF:000096">
    <property type="entry name" value="Thiamine-phosphate synthase"/>
    <property type="match status" value="1"/>
</dbReference>
<comment type="similarity">
    <text evidence="10 11">Belongs to the thiamine-phosphate synthase family.</text>
</comment>
<protein>
    <recommendedName>
        <fullName evidence="10">Thiamine-phosphate synthase</fullName>
        <shortName evidence="10">TP synthase</shortName>
        <shortName evidence="10">TPS</shortName>
        <ecNumber evidence="10">2.5.1.3</ecNumber>
    </recommendedName>
    <alternativeName>
        <fullName evidence="10">Thiamine-phosphate pyrophosphorylase</fullName>
        <shortName evidence="10">TMP pyrophosphorylase</shortName>
        <shortName evidence="10">TMP-PPase</shortName>
    </alternativeName>
</protein>
<dbReference type="GO" id="GO:0009228">
    <property type="term" value="P:thiamine biosynthetic process"/>
    <property type="evidence" value="ECO:0007669"/>
    <property type="project" value="UniProtKB-KW"/>
</dbReference>
<dbReference type="GO" id="GO:0004789">
    <property type="term" value="F:thiamine-phosphate diphosphorylase activity"/>
    <property type="evidence" value="ECO:0007669"/>
    <property type="project" value="UniProtKB-UniRule"/>
</dbReference>